<keyword evidence="5" id="KW-1185">Reference proteome</keyword>
<keyword evidence="3" id="KW-0812">Transmembrane</keyword>
<dbReference type="VEuPathDB" id="FungiDB:F9C07_2284254"/>
<proteinExistence type="inferred from homology"/>
<dbReference type="PANTHER" id="PTHR33365:SF4">
    <property type="entry name" value="CYCLOCHLOROTINE BIOSYNTHESIS PROTEIN O"/>
    <property type="match status" value="1"/>
</dbReference>
<comment type="similarity">
    <text evidence="2">Belongs to the ustYa family.</text>
</comment>
<dbReference type="Proteomes" id="UP000596276">
    <property type="component" value="Chromosome 5"/>
</dbReference>
<reference evidence="5" key="1">
    <citation type="journal article" date="2021" name="G3 (Bethesda)">
        <title>Chromosome assembled and annotated genome sequence of Aspergillus flavus NRRL 3357.</title>
        <authorList>
            <person name="Skerker J.M."/>
            <person name="Pianalto K.M."/>
            <person name="Mondo S.J."/>
            <person name="Yang K."/>
            <person name="Arkin A.P."/>
            <person name="Keller N.P."/>
            <person name="Grigoriev I.V."/>
            <person name="Louise Glass N.L."/>
        </authorList>
    </citation>
    <scope>NUCLEOTIDE SEQUENCE [LARGE SCALE GENOMIC DNA]</scope>
    <source>
        <strain evidence="5">ATCC 200026 / FGSC A1120 / IAM 13836 / NRRL 3357 / JCM 12722 / SRRC 167</strain>
    </source>
</reference>
<dbReference type="VEuPathDB" id="FungiDB:AFLA_005384"/>
<sequence length="217" mass="24282">MQSPRIYYPIILLVFLLCLGMLVSYLPTIERPICPQQTSEKYESLSSETNRGIPRTFFPTEPAPGQTLLDEAHLTTNGGFFMVRRGISDKPVGYGISMLHQAHCIDMLRAALLGGMHDHSLNFKRDGLRKVDSLDDEHLEHCLDYIAQGILCAADDTIEPRIIDWEKKVAVVNGMNVVHQCRNSAFVLETVERSNQNSVLVDRELRVGETLGSLLSG</sequence>
<dbReference type="Pfam" id="PF11807">
    <property type="entry name" value="UstYa"/>
    <property type="match status" value="1"/>
</dbReference>
<evidence type="ECO:0008006" key="6">
    <source>
        <dbReference type="Google" id="ProtNLM"/>
    </source>
</evidence>
<feature type="transmembrane region" description="Helical" evidence="3">
    <location>
        <begin position="6"/>
        <end position="26"/>
    </location>
</feature>
<protein>
    <recommendedName>
        <fullName evidence="6">Oxidase ustYa</fullName>
    </recommendedName>
</protein>
<evidence type="ECO:0000256" key="2">
    <source>
        <dbReference type="ARBA" id="ARBA00035112"/>
    </source>
</evidence>
<comment type="pathway">
    <text evidence="1">Mycotoxin biosynthesis.</text>
</comment>
<accession>A0A7U2QT38</accession>
<dbReference type="EMBL" id="CP044621">
    <property type="protein sequence ID" value="QRD83459.1"/>
    <property type="molecule type" value="Genomic_DNA"/>
</dbReference>
<evidence type="ECO:0000313" key="5">
    <source>
        <dbReference type="Proteomes" id="UP000596276"/>
    </source>
</evidence>
<dbReference type="PANTHER" id="PTHR33365">
    <property type="entry name" value="YALI0B05434P"/>
    <property type="match status" value="1"/>
</dbReference>
<evidence type="ECO:0000256" key="3">
    <source>
        <dbReference type="SAM" id="Phobius"/>
    </source>
</evidence>
<gene>
    <name evidence="4" type="ORF">F9C07_2284254</name>
</gene>
<keyword evidence="3" id="KW-0472">Membrane</keyword>
<evidence type="ECO:0000313" key="4">
    <source>
        <dbReference type="EMBL" id="QRD83459.1"/>
    </source>
</evidence>
<dbReference type="InterPro" id="IPR021765">
    <property type="entry name" value="UstYa-like"/>
</dbReference>
<evidence type="ECO:0000256" key="1">
    <source>
        <dbReference type="ARBA" id="ARBA00004685"/>
    </source>
</evidence>
<dbReference type="GO" id="GO:0043386">
    <property type="term" value="P:mycotoxin biosynthetic process"/>
    <property type="evidence" value="ECO:0007669"/>
    <property type="project" value="InterPro"/>
</dbReference>
<keyword evidence="3" id="KW-1133">Transmembrane helix</keyword>
<name>A0A7U2QT38_ASPFN</name>
<dbReference type="AlphaFoldDB" id="A0A7U2QT38"/>
<organism evidence="4 5">
    <name type="scientific">Aspergillus flavus (strain ATCC 200026 / FGSC A1120 / IAM 13836 / NRRL 3357 / JCM 12722 / SRRC 167)</name>
    <dbReference type="NCBI Taxonomy" id="332952"/>
    <lineage>
        <taxon>Eukaryota</taxon>
        <taxon>Fungi</taxon>
        <taxon>Dikarya</taxon>
        <taxon>Ascomycota</taxon>
        <taxon>Pezizomycotina</taxon>
        <taxon>Eurotiomycetes</taxon>
        <taxon>Eurotiomycetidae</taxon>
        <taxon>Eurotiales</taxon>
        <taxon>Aspergillaceae</taxon>
        <taxon>Aspergillus</taxon>
        <taxon>Aspergillus subgen. Circumdati</taxon>
    </lineage>
</organism>